<keyword evidence="3" id="KW-0472">Membrane</keyword>
<dbReference type="OrthoDB" id="3687641at2759"/>
<evidence type="ECO:0000313" key="5">
    <source>
        <dbReference type="Proteomes" id="UP001148786"/>
    </source>
</evidence>
<dbReference type="PANTHER" id="PTHR33365:SF4">
    <property type="entry name" value="CYCLOCHLOROTINE BIOSYNTHESIS PROTEIN O"/>
    <property type="match status" value="1"/>
</dbReference>
<feature type="transmembrane region" description="Helical" evidence="3">
    <location>
        <begin position="20"/>
        <end position="39"/>
    </location>
</feature>
<gene>
    <name evidence="4" type="ORF">NLJ89_g4042</name>
</gene>
<dbReference type="AlphaFoldDB" id="A0A9W8MWB1"/>
<comment type="pathway">
    <text evidence="1">Mycotoxin biosynthesis.</text>
</comment>
<dbReference type="Pfam" id="PF11807">
    <property type="entry name" value="UstYa"/>
    <property type="match status" value="1"/>
</dbReference>
<keyword evidence="3" id="KW-1133">Transmembrane helix</keyword>
<evidence type="ECO:0000256" key="1">
    <source>
        <dbReference type="ARBA" id="ARBA00004685"/>
    </source>
</evidence>
<comment type="similarity">
    <text evidence="2">Belongs to the ustYa family.</text>
</comment>
<reference evidence="4" key="1">
    <citation type="submission" date="2022-07" db="EMBL/GenBank/DDBJ databases">
        <title>Genome Sequence of Agrocybe chaxingu.</title>
        <authorList>
            <person name="Buettner E."/>
        </authorList>
    </citation>
    <scope>NUCLEOTIDE SEQUENCE</scope>
    <source>
        <strain evidence="4">MP-N11</strain>
    </source>
</reference>
<dbReference type="InterPro" id="IPR021765">
    <property type="entry name" value="UstYa-like"/>
</dbReference>
<dbReference type="EMBL" id="JANKHO010000321">
    <property type="protein sequence ID" value="KAJ3511534.1"/>
    <property type="molecule type" value="Genomic_DNA"/>
</dbReference>
<name>A0A9W8MWB1_9AGAR</name>
<sequence>MPLFAQFRGKARSSSHLTSLSLILVSISLIIKLVATFLVKKQISHLTREYSYVGSDYPERWPIERKSVLMQFENPGHFQLDTPDGAAEWAAMAPGNGVVHLGPYRQPYTVSMLHQLKCLDVIRQEMVRDRTKDAGRYTGPTELGRHCLNYIRQMVTCRGDLELESFQFASHKNPIEWRGVYECKDWEAVFQETRRNQEDHEKWMLKKARAKS</sequence>
<proteinExistence type="inferred from homology"/>
<protein>
    <submittedName>
        <fullName evidence="4">Uncharacterized protein</fullName>
    </submittedName>
</protein>
<organism evidence="4 5">
    <name type="scientific">Agrocybe chaxingu</name>
    <dbReference type="NCBI Taxonomy" id="84603"/>
    <lineage>
        <taxon>Eukaryota</taxon>
        <taxon>Fungi</taxon>
        <taxon>Dikarya</taxon>
        <taxon>Basidiomycota</taxon>
        <taxon>Agaricomycotina</taxon>
        <taxon>Agaricomycetes</taxon>
        <taxon>Agaricomycetidae</taxon>
        <taxon>Agaricales</taxon>
        <taxon>Agaricineae</taxon>
        <taxon>Strophariaceae</taxon>
        <taxon>Agrocybe</taxon>
    </lineage>
</organism>
<dbReference type="PANTHER" id="PTHR33365">
    <property type="entry name" value="YALI0B05434P"/>
    <property type="match status" value="1"/>
</dbReference>
<evidence type="ECO:0000313" key="4">
    <source>
        <dbReference type="EMBL" id="KAJ3511534.1"/>
    </source>
</evidence>
<keyword evidence="5" id="KW-1185">Reference proteome</keyword>
<evidence type="ECO:0000256" key="3">
    <source>
        <dbReference type="SAM" id="Phobius"/>
    </source>
</evidence>
<dbReference type="Proteomes" id="UP001148786">
    <property type="component" value="Unassembled WGS sequence"/>
</dbReference>
<accession>A0A9W8MWB1</accession>
<keyword evidence="3" id="KW-0812">Transmembrane</keyword>
<evidence type="ECO:0000256" key="2">
    <source>
        <dbReference type="ARBA" id="ARBA00035112"/>
    </source>
</evidence>
<dbReference type="GO" id="GO:0043386">
    <property type="term" value="P:mycotoxin biosynthetic process"/>
    <property type="evidence" value="ECO:0007669"/>
    <property type="project" value="InterPro"/>
</dbReference>
<comment type="caution">
    <text evidence="4">The sequence shown here is derived from an EMBL/GenBank/DDBJ whole genome shotgun (WGS) entry which is preliminary data.</text>
</comment>